<dbReference type="GO" id="GO:0019180">
    <property type="term" value="F:dTDP-4-amino-4,6-dideoxygalactose transaminase activity"/>
    <property type="evidence" value="ECO:0007669"/>
    <property type="project" value="TreeGrafter"/>
</dbReference>
<feature type="modified residue" description="N6-(pyridoxal phosphate)lysine" evidence="3">
    <location>
        <position position="184"/>
    </location>
</feature>
<dbReference type="PIRSF" id="PIRSF000390">
    <property type="entry name" value="PLP_StrS"/>
    <property type="match status" value="1"/>
</dbReference>
<dbReference type="SUPFAM" id="SSF53383">
    <property type="entry name" value="PLP-dependent transferases"/>
    <property type="match status" value="1"/>
</dbReference>
<keyword evidence="3 4" id="KW-0663">Pyridoxal phosphate</keyword>
<evidence type="ECO:0000313" key="8">
    <source>
        <dbReference type="Proteomes" id="UP000092213"/>
    </source>
</evidence>
<name>A0A193FHV8_9BORD</name>
<dbReference type="GO" id="GO:0030170">
    <property type="term" value="F:pyridoxal phosphate binding"/>
    <property type="evidence" value="ECO:0007669"/>
    <property type="project" value="TreeGrafter"/>
</dbReference>
<evidence type="ECO:0000256" key="4">
    <source>
        <dbReference type="RuleBase" id="RU004508"/>
    </source>
</evidence>
<dbReference type="OrthoDB" id="9804264at2"/>
<dbReference type="Pfam" id="PF01041">
    <property type="entry name" value="DegT_DnrJ_EryC1"/>
    <property type="match status" value="1"/>
</dbReference>
<evidence type="ECO:0000313" key="6">
    <source>
        <dbReference type="EMBL" id="ANN71853.1"/>
    </source>
</evidence>
<dbReference type="PANTHER" id="PTHR30244:SF34">
    <property type="entry name" value="DTDP-4-AMINO-4,6-DIDEOXYGALACTOSE TRANSAMINASE"/>
    <property type="match status" value="1"/>
</dbReference>
<dbReference type="NCBIfam" id="TIGR02379">
    <property type="entry name" value="ECA_wecE"/>
    <property type="match status" value="1"/>
</dbReference>
<dbReference type="GO" id="GO:0000271">
    <property type="term" value="P:polysaccharide biosynthetic process"/>
    <property type="evidence" value="ECO:0007669"/>
    <property type="project" value="TreeGrafter"/>
</dbReference>
<dbReference type="RefSeq" id="WP_066348920.1">
    <property type="nucleotide sequence ID" value="NZ_CBCSFJ010000047.1"/>
</dbReference>
<dbReference type="CDD" id="cd00616">
    <property type="entry name" value="AHBA_syn"/>
    <property type="match status" value="1"/>
</dbReference>
<keyword evidence="7" id="KW-1185">Reference proteome</keyword>
<dbReference type="InterPro" id="IPR000653">
    <property type="entry name" value="DegT/StrS_aminotransferase"/>
</dbReference>
<evidence type="ECO:0000256" key="2">
    <source>
        <dbReference type="PIRSR" id="PIRSR000390-1"/>
    </source>
</evidence>
<dbReference type="EMBL" id="CP016171">
    <property type="protein sequence ID" value="ANN71853.1"/>
    <property type="molecule type" value="Genomic_DNA"/>
</dbReference>
<dbReference type="PANTHER" id="PTHR30244">
    <property type="entry name" value="TRANSAMINASE"/>
    <property type="match status" value="1"/>
</dbReference>
<dbReference type="EMBL" id="CP016170">
    <property type="protein sequence ID" value="ANN66776.1"/>
    <property type="molecule type" value="Genomic_DNA"/>
</dbReference>
<protein>
    <submittedName>
        <fullName evidence="6">dTDP-4-amino-4,6-dideoxygalactose transaminase</fullName>
    </submittedName>
</protein>
<dbReference type="InterPro" id="IPR012749">
    <property type="entry name" value="WecE-like"/>
</dbReference>
<dbReference type="Gene3D" id="3.40.640.10">
    <property type="entry name" value="Type I PLP-dependent aspartate aminotransferase-like (Major domain)"/>
    <property type="match status" value="1"/>
</dbReference>
<dbReference type="KEGG" id="bbro:BAU06_11215"/>
<evidence type="ECO:0000313" key="7">
    <source>
        <dbReference type="Proteomes" id="UP000091897"/>
    </source>
</evidence>
<comment type="similarity">
    <text evidence="1 4">Belongs to the DegT/DnrJ/EryC1 family.</text>
</comment>
<sequence length="390" mass="43525">MTNKIPFNSPYRTGKELTYIAEAGFNRQLAGDGQFTKRCHAWLESQTGAYKALLTHSCTAALELAALLLDIEAGDEIIMPSYTFVSTANAFVLRGAVPVFVDVRPDTLNLDEDLLEEAITERTRVIVPVHYAGVACNMEKILTVAARHSIRVVEDAAQAIMSTYKGRPLGTFGDLGALSFHETKNIISGEGGALLVNDPGLAVRAEIIREKGTDRSRFFRGEVDKYTWQEVGSSFLPGELIAAFLWAQMEQAEAITRARIEMWNRYHMALQGLESQGLMRRPIVPPHCGHNAHMYYVLLGEEVDREAVLREMKQVGVSVVFHYVPLHSSPAGRRYGRTQGALHHTEQLADRLIRLPLWLDMTATQQDFVVERLQRSITNAAHSRMFVSAT</sequence>
<gene>
    <name evidence="5" type="ORF">BAU06_11215</name>
    <name evidence="6" type="ORF">BAU08_11415</name>
</gene>
<evidence type="ECO:0000256" key="3">
    <source>
        <dbReference type="PIRSR" id="PIRSR000390-2"/>
    </source>
</evidence>
<dbReference type="Proteomes" id="UP000092213">
    <property type="component" value="Chromosome"/>
</dbReference>
<evidence type="ECO:0000313" key="5">
    <source>
        <dbReference type="EMBL" id="ANN66776.1"/>
    </source>
</evidence>
<dbReference type="FunFam" id="3.40.640.10:FF:000037">
    <property type="entry name" value="dTDP-4-amino-4,6-dideoxygalactose transaminase"/>
    <property type="match status" value="1"/>
</dbReference>
<dbReference type="Proteomes" id="UP000091897">
    <property type="component" value="Chromosome"/>
</dbReference>
<dbReference type="AlphaFoldDB" id="A0A193FHV8"/>
<proteinExistence type="inferred from homology"/>
<dbReference type="InterPro" id="IPR015424">
    <property type="entry name" value="PyrdxlP-dep_Trfase"/>
</dbReference>
<dbReference type="InterPro" id="IPR015421">
    <property type="entry name" value="PyrdxlP-dep_Trfase_major"/>
</dbReference>
<dbReference type="STRING" id="463025.BAU08_11415"/>
<feature type="active site" description="Proton acceptor" evidence="2">
    <location>
        <position position="184"/>
    </location>
</feature>
<evidence type="ECO:0000256" key="1">
    <source>
        <dbReference type="ARBA" id="ARBA00037999"/>
    </source>
</evidence>
<dbReference type="NCBIfam" id="NF008687">
    <property type="entry name" value="PRK11706.1"/>
    <property type="match status" value="1"/>
</dbReference>
<accession>A0A193FHV8</accession>
<reference evidence="7 8" key="1">
    <citation type="submission" date="2016-06" db="EMBL/GenBank/DDBJ databases">
        <title>Complete genome sequences of Bordetella bronchialis and Bordetella flabilis.</title>
        <authorList>
            <person name="LiPuma J.J."/>
            <person name="Spilker T."/>
        </authorList>
    </citation>
    <scope>NUCLEOTIDE SEQUENCE [LARGE SCALE GENOMIC DNA]</scope>
    <source>
        <strain evidence="6 8">AU17976</strain>
        <strain evidence="5 7">AU3182</strain>
    </source>
</reference>
<organism evidence="6 8">
    <name type="scientific">Bordetella bronchialis</name>
    <dbReference type="NCBI Taxonomy" id="463025"/>
    <lineage>
        <taxon>Bacteria</taxon>
        <taxon>Pseudomonadati</taxon>
        <taxon>Pseudomonadota</taxon>
        <taxon>Betaproteobacteria</taxon>
        <taxon>Burkholderiales</taxon>
        <taxon>Alcaligenaceae</taxon>
        <taxon>Bordetella</taxon>
    </lineage>
</organism>